<name>A0A8J3A7G2_9ACTN</name>
<sequence>MRLDALATDGARLDTLVASRAQGLATAHRDVAAGLVLHDLVWRVTAPPLATAVVSGIAPRLRAEGITLVHDASGACTGVHLHGLDAEVDADLDRLLRRVRDDVVGTIEGLLPAFRSRARLGMPALWGEVADTFAAALQWLGDLVGAPRAARDAADTLLDGTPPLRGGTNWVPVTVAGASATHRVRNTCCRAYRLEQYDYCAGCPLLDAEDRLARFRAITEASADAAAGGTADAAAGGTADAAAGGTADATSC</sequence>
<keyword evidence="3" id="KW-1185">Reference proteome</keyword>
<evidence type="ECO:0000313" key="2">
    <source>
        <dbReference type="EMBL" id="GGI03751.1"/>
    </source>
</evidence>
<reference evidence="2" key="2">
    <citation type="submission" date="2020-09" db="EMBL/GenBank/DDBJ databases">
        <authorList>
            <person name="Sun Q."/>
            <person name="Zhou Y."/>
        </authorList>
    </citation>
    <scope>NUCLEOTIDE SEQUENCE</scope>
    <source>
        <strain evidence="2">CGMCC 1.14988</strain>
    </source>
</reference>
<comment type="caution">
    <text evidence="2">The sequence shown here is derived from an EMBL/GenBank/DDBJ whole genome shotgun (WGS) entry which is preliminary data.</text>
</comment>
<dbReference type="EMBL" id="BMHA01000002">
    <property type="protein sequence ID" value="GGI03751.1"/>
    <property type="molecule type" value="Genomic_DNA"/>
</dbReference>
<accession>A0A8J3A7G2</accession>
<proteinExistence type="predicted"/>
<evidence type="ECO:0000259" key="1">
    <source>
        <dbReference type="Pfam" id="PF11575"/>
    </source>
</evidence>
<reference evidence="2" key="1">
    <citation type="journal article" date="2014" name="Int. J. Syst. Evol. Microbiol.">
        <title>Complete genome sequence of Corynebacterium casei LMG S-19264T (=DSM 44701T), isolated from a smear-ripened cheese.</title>
        <authorList>
            <consortium name="US DOE Joint Genome Institute (JGI-PGF)"/>
            <person name="Walter F."/>
            <person name="Albersmeier A."/>
            <person name="Kalinowski J."/>
            <person name="Ruckert C."/>
        </authorList>
    </citation>
    <scope>NUCLEOTIDE SEQUENCE</scope>
    <source>
        <strain evidence="2">CGMCC 1.14988</strain>
    </source>
</reference>
<feature type="domain" description="Ferric siderophore reductase C-terminal" evidence="1">
    <location>
        <begin position="185"/>
        <end position="205"/>
    </location>
</feature>
<dbReference type="GO" id="GO:0051537">
    <property type="term" value="F:2 iron, 2 sulfur cluster binding"/>
    <property type="evidence" value="ECO:0007669"/>
    <property type="project" value="InterPro"/>
</dbReference>
<dbReference type="RefSeq" id="WP_130650937.1">
    <property type="nucleotide sequence ID" value="NZ_BMHA01000002.1"/>
</dbReference>
<dbReference type="InterPro" id="IPR024726">
    <property type="entry name" value="FhuF_C"/>
</dbReference>
<dbReference type="OrthoDB" id="3687419at2"/>
<gene>
    <name evidence="2" type="ORF">GCM10011354_05600</name>
</gene>
<dbReference type="Proteomes" id="UP000650511">
    <property type="component" value="Unassembled WGS sequence"/>
</dbReference>
<protein>
    <recommendedName>
        <fullName evidence="1">Ferric siderophore reductase C-terminal domain-containing protein</fullName>
    </recommendedName>
</protein>
<evidence type="ECO:0000313" key="3">
    <source>
        <dbReference type="Proteomes" id="UP000650511"/>
    </source>
</evidence>
<dbReference type="Pfam" id="PF11575">
    <property type="entry name" value="FhuF_C"/>
    <property type="match status" value="1"/>
</dbReference>
<dbReference type="AlphaFoldDB" id="A0A8J3A7G2"/>
<organism evidence="2 3">
    <name type="scientific">Egicoccus halophilus</name>
    <dbReference type="NCBI Taxonomy" id="1670830"/>
    <lineage>
        <taxon>Bacteria</taxon>
        <taxon>Bacillati</taxon>
        <taxon>Actinomycetota</taxon>
        <taxon>Nitriliruptoria</taxon>
        <taxon>Egicoccales</taxon>
        <taxon>Egicoccaceae</taxon>
        <taxon>Egicoccus</taxon>
    </lineage>
</organism>